<dbReference type="PANTHER" id="PTHR43610">
    <property type="entry name" value="BLL6696 PROTEIN"/>
    <property type="match status" value="1"/>
</dbReference>
<keyword evidence="2" id="KW-0808">Transferase</keyword>
<dbReference type="Pfam" id="PF13302">
    <property type="entry name" value="Acetyltransf_3"/>
    <property type="match status" value="1"/>
</dbReference>
<organism evidence="2 3">
    <name type="scientific">Xenorhabdus stockiae</name>
    <dbReference type="NCBI Taxonomy" id="351614"/>
    <lineage>
        <taxon>Bacteria</taxon>
        <taxon>Pseudomonadati</taxon>
        <taxon>Pseudomonadota</taxon>
        <taxon>Gammaproteobacteria</taxon>
        <taxon>Enterobacterales</taxon>
        <taxon>Morganellaceae</taxon>
        <taxon>Xenorhabdus</taxon>
    </lineage>
</organism>
<reference evidence="2 3" key="1">
    <citation type="journal article" date="2017" name="Nat. Microbiol.">
        <title>Natural product diversity associated with the nematode symbionts Photorhabdus and Xenorhabdus.</title>
        <authorList>
            <person name="Tobias N.J."/>
            <person name="Wolff H."/>
            <person name="Djahanschiri B."/>
            <person name="Grundmann F."/>
            <person name="Kronenwerth M."/>
            <person name="Shi Y.M."/>
            <person name="Simonyi S."/>
            <person name="Grun P."/>
            <person name="Shapiro-Ilan D."/>
            <person name="Pidot S.J."/>
            <person name="Stinear T.P."/>
            <person name="Ebersberger I."/>
            <person name="Bode H.B."/>
        </authorList>
    </citation>
    <scope>NUCLEOTIDE SEQUENCE [LARGE SCALE GENOMIC DNA]</scope>
    <source>
        <strain evidence="2 3">DSM 17904</strain>
    </source>
</reference>
<proteinExistence type="predicted"/>
<name>A0A2D0KPB5_9GAMM</name>
<protein>
    <submittedName>
        <fullName evidence="2">Amino acid acetyltransferase</fullName>
    </submittedName>
</protein>
<comment type="caution">
    <text evidence="2">The sequence shown here is derived from an EMBL/GenBank/DDBJ whole genome shotgun (WGS) entry which is preliminary data.</text>
</comment>
<dbReference type="AlphaFoldDB" id="A0A2D0KPB5"/>
<dbReference type="EMBL" id="NJAJ01000017">
    <property type="protein sequence ID" value="PHM65283.1"/>
    <property type="molecule type" value="Genomic_DNA"/>
</dbReference>
<accession>A0A2D0KPB5</accession>
<dbReference type="InterPro" id="IPR000182">
    <property type="entry name" value="GNAT_dom"/>
</dbReference>
<dbReference type="SUPFAM" id="SSF55729">
    <property type="entry name" value="Acyl-CoA N-acyltransferases (Nat)"/>
    <property type="match status" value="1"/>
</dbReference>
<dbReference type="Gene3D" id="3.40.630.30">
    <property type="match status" value="1"/>
</dbReference>
<evidence type="ECO:0000313" key="3">
    <source>
        <dbReference type="Proteomes" id="UP000222366"/>
    </source>
</evidence>
<dbReference type="PANTHER" id="PTHR43610:SF1">
    <property type="entry name" value="N-ACETYLTRANSFERASE DOMAIN-CONTAINING PROTEIN"/>
    <property type="match status" value="1"/>
</dbReference>
<dbReference type="Proteomes" id="UP000222366">
    <property type="component" value="Unassembled WGS sequence"/>
</dbReference>
<dbReference type="InterPro" id="IPR016181">
    <property type="entry name" value="Acyl_CoA_acyltransferase"/>
</dbReference>
<gene>
    <name evidence="2" type="ORF">Xsto_02079</name>
</gene>
<evidence type="ECO:0000259" key="1">
    <source>
        <dbReference type="Pfam" id="PF13302"/>
    </source>
</evidence>
<feature type="domain" description="N-acetyltransferase" evidence="1">
    <location>
        <begin position="16"/>
        <end position="155"/>
    </location>
</feature>
<dbReference type="GO" id="GO:0016747">
    <property type="term" value="F:acyltransferase activity, transferring groups other than amino-acyl groups"/>
    <property type="evidence" value="ECO:0007669"/>
    <property type="project" value="InterPro"/>
</dbReference>
<sequence>MMQNITEQVTLTGKHVTLVPLTQERHDEFVNAIEDGQLHQLWCANVPAPDGLKAEIERRLGLHAQGKMLPFAVIDNQRNVAVGMTSYMNIDATLPRLEIGSTWYAKSAQRTPINTETKYLLMEYAFEKLGCVAVEIRTHFLNQQSRRAIERLGAKLDGILRNHLRAKNGTIRDTCVYSIVLSEWPAIKTHLTWLMAKPR</sequence>
<evidence type="ECO:0000313" key="2">
    <source>
        <dbReference type="EMBL" id="PHM65283.1"/>
    </source>
</evidence>
<keyword evidence="3" id="KW-1185">Reference proteome</keyword>